<dbReference type="Pfam" id="PF06985">
    <property type="entry name" value="HET"/>
    <property type="match status" value="1"/>
</dbReference>
<reference evidence="2 3" key="1">
    <citation type="submission" date="2024-02" db="EMBL/GenBank/DDBJ databases">
        <title>First draft genome assembly of two strains of Seiridium cardinale.</title>
        <authorList>
            <person name="Emiliani G."/>
            <person name="Scali E."/>
        </authorList>
    </citation>
    <scope>NUCLEOTIDE SEQUENCE [LARGE SCALE GENOMIC DNA]</scope>
    <source>
        <strain evidence="2 3">BM-138-000479</strain>
    </source>
</reference>
<gene>
    <name evidence="2" type="ORF">SCAR479_00360</name>
</gene>
<name>A0ABR2YA85_9PEZI</name>
<dbReference type="PANTHER" id="PTHR24148">
    <property type="entry name" value="ANKYRIN REPEAT DOMAIN-CONTAINING PROTEIN 39 HOMOLOG-RELATED"/>
    <property type="match status" value="1"/>
</dbReference>
<dbReference type="PANTHER" id="PTHR24148:SF73">
    <property type="entry name" value="HET DOMAIN PROTEIN (AFU_ORTHOLOGUE AFUA_8G01020)"/>
    <property type="match status" value="1"/>
</dbReference>
<proteinExistence type="predicted"/>
<protein>
    <submittedName>
        <fullName evidence="2">Heterokaryon incompatibility domain-containing protein</fullName>
    </submittedName>
</protein>
<dbReference type="Proteomes" id="UP001465668">
    <property type="component" value="Unassembled WGS sequence"/>
</dbReference>
<accession>A0ABR2YA85</accession>
<dbReference type="InterPro" id="IPR052895">
    <property type="entry name" value="HetReg/Transcr_Mod"/>
</dbReference>
<evidence type="ECO:0000259" key="1">
    <source>
        <dbReference type="Pfam" id="PF06985"/>
    </source>
</evidence>
<evidence type="ECO:0000313" key="2">
    <source>
        <dbReference type="EMBL" id="KAK9783801.1"/>
    </source>
</evidence>
<dbReference type="EMBL" id="JARVKM010000001">
    <property type="protein sequence ID" value="KAK9783801.1"/>
    <property type="molecule type" value="Genomic_DNA"/>
</dbReference>
<sequence>MDWHDPTCKKPDLADLGGLRSCLRCGSFEDAASSASTIAKSTIYTPIRQRFDIRILRLRLGDFKDPIDSELFIEDISNDPEYEAISYTWADEDGNADKCRTITVNDRAFSVTTNCEAALRRVRYRYNTRRVWIDAICIDQSNDDERGHQVQLMSQIFQKALQVFVYVGESDRPNDRCQPTCWDLNAPEYYPLPTYQELSQLVERRYFTRLWILQEVALARRALVVWGSQVLLWDRCVEICKGERLELPPVMRFDRRLYSEPNQLLHLLDLALDCQAADSHDRIYALLGILVYAPTSGIVVDYHLTAEQLYAQVAILAASACGWSAVLARAVNTVQSSNFVRSWIPDWGATGLNWSPTGGSQPARYRNLVLTQTGPRGLETETFDHHIVEAPIETPSMNDAASGNLVFNRVTFDEDFMSEYSVLHKGHNHELLHNTGCFYGHYICFWNGSPLHAFLSRESSDKPIPRYFTRTLAIEVEPLSNEVYAFKKLRYPLYRDGTAPNSVIPDFCCISLSFLSSYLTMLNAQDAMKLMGAMETGYTRPQKQSEKLSVMDPILRLMVKCIWRYLVYDFAMAVIDAGTMSFV</sequence>
<dbReference type="InterPro" id="IPR010730">
    <property type="entry name" value="HET"/>
</dbReference>
<evidence type="ECO:0000313" key="3">
    <source>
        <dbReference type="Proteomes" id="UP001465668"/>
    </source>
</evidence>
<feature type="domain" description="Heterokaryon incompatibility" evidence="1">
    <location>
        <begin position="82"/>
        <end position="215"/>
    </location>
</feature>
<comment type="caution">
    <text evidence="2">The sequence shown here is derived from an EMBL/GenBank/DDBJ whole genome shotgun (WGS) entry which is preliminary data.</text>
</comment>
<keyword evidence="3" id="KW-1185">Reference proteome</keyword>
<organism evidence="2 3">
    <name type="scientific">Seiridium cardinale</name>
    <dbReference type="NCBI Taxonomy" id="138064"/>
    <lineage>
        <taxon>Eukaryota</taxon>
        <taxon>Fungi</taxon>
        <taxon>Dikarya</taxon>
        <taxon>Ascomycota</taxon>
        <taxon>Pezizomycotina</taxon>
        <taxon>Sordariomycetes</taxon>
        <taxon>Xylariomycetidae</taxon>
        <taxon>Amphisphaeriales</taxon>
        <taxon>Sporocadaceae</taxon>
        <taxon>Seiridium</taxon>
    </lineage>
</organism>